<evidence type="ECO:0000256" key="4">
    <source>
        <dbReference type="ARBA" id="ARBA00022676"/>
    </source>
</evidence>
<dbReference type="KEGG" id="bspl:114861020"/>
<keyword evidence="7" id="KW-0735">Signal-anchor</keyword>
<evidence type="ECO:0000256" key="17">
    <source>
        <dbReference type="PIRSR" id="PIRSR005557-2"/>
    </source>
</evidence>
<feature type="chain" id="PRO_5028057392" description="alpha-N-acetylgalactosaminide alpha-2,6-sialyltransferase" evidence="19">
    <location>
        <begin position="25"/>
        <end position="368"/>
    </location>
</feature>
<evidence type="ECO:0000256" key="14">
    <source>
        <dbReference type="ARBA" id="ARBA00039109"/>
    </source>
</evidence>
<dbReference type="InterPro" id="IPR012163">
    <property type="entry name" value="Sialyl_trans"/>
</dbReference>
<dbReference type="OrthoDB" id="10264956at2759"/>
<dbReference type="PIRSF" id="PIRSF005557">
    <property type="entry name" value="Sialyl_trans"/>
    <property type="match status" value="1"/>
</dbReference>
<keyword evidence="9" id="KW-0333">Golgi apparatus</keyword>
<dbReference type="GO" id="GO:0006493">
    <property type="term" value="P:protein O-linked glycosylation"/>
    <property type="evidence" value="ECO:0007669"/>
    <property type="project" value="TreeGrafter"/>
</dbReference>
<comment type="catalytic activity">
    <reaction evidence="13">
        <text>a beta-D-galactosyl-(1-&gt;3)-N-acetyl-alpha-D-galactosaminyl derivative + CMP-N-acetyl-beta-neuraminate = a beta-D-galactosyl-(1-&gt;3)-[N-acetyl-alpha-neuraminyl-(2-&gt;6)]-N-acetyl-alpha-D-galactosaminyl derivative + CMP + H(+)</text>
        <dbReference type="Rhea" id="RHEA:11136"/>
        <dbReference type="ChEBI" id="CHEBI:15378"/>
        <dbReference type="ChEBI" id="CHEBI:57812"/>
        <dbReference type="ChEBI" id="CHEBI:60377"/>
        <dbReference type="ChEBI" id="CHEBI:133470"/>
        <dbReference type="ChEBI" id="CHEBI:140764"/>
        <dbReference type="EC" id="2.4.3.3"/>
    </reaction>
    <physiologicalReaction direction="left-to-right" evidence="13">
        <dbReference type="Rhea" id="RHEA:11137"/>
    </physiologicalReaction>
</comment>
<keyword evidence="19" id="KW-0732">Signal</keyword>
<evidence type="ECO:0000256" key="6">
    <source>
        <dbReference type="ARBA" id="ARBA00022692"/>
    </source>
</evidence>
<protein>
    <recommendedName>
        <fullName evidence="14">alpha-N-acetylgalactosaminide alpha-2,6-sialyltransferase</fullName>
        <ecNumber evidence="14">2.4.3.3</ecNumber>
    </recommendedName>
</protein>
<dbReference type="RefSeq" id="XP_029015824.1">
    <property type="nucleotide sequence ID" value="XM_029159991.3"/>
</dbReference>
<evidence type="ECO:0000256" key="10">
    <source>
        <dbReference type="ARBA" id="ARBA00023136"/>
    </source>
</evidence>
<dbReference type="GeneID" id="114861020"/>
<dbReference type="CTD" id="10610"/>
<comment type="subcellular location">
    <subcellularLocation>
        <location evidence="1">Golgi apparatus membrane</location>
        <topology evidence="1">Single-pass type II membrane protein</topology>
    </subcellularLocation>
</comment>
<comment type="catalytic activity">
    <reaction evidence="16">
        <text>a 3-O-[N-acetyl-alpha-D-galactosaminyl]-L-threonyl-[protein] + CMP-N-acetyl-beta-neuraminate = a 3-O-[N-acetyl-alpha-neuraminosyl-(2-&gt;6)-N-acetyl-alpha-D-galactosaminyl]-L-threonyl-[protein] + CMP + H(+)</text>
        <dbReference type="Rhea" id="RHEA:81643"/>
        <dbReference type="Rhea" id="RHEA-COMP:11689"/>
        <dbReference type="Rhea" id="RHEA-COMP:19720"/>
        <dbReference type="ChEBI" id="CHEBI:15378"/>
        <dbReference type="ChEBI" id="CHEBI:57812"/>
        <dbReference type="ChEBI" id="CHEBI:60377"/>
        <dbReference type="ChEBI" id="CHEBI:87075"/>
        <dbReference type="ChEBI" id="CHEBI:231970"/>
    </reaction>
    <physiologicalReaction direction="left-to-right" evidence="16">
        <dbReference type="Rhea" id="RHEA:81644"/>
    </physiologicalReaction>
</comment>
<feature type="region of interest" description="Disordered" evidence="18">
    <location>
        <begin position="33"/>
        <end position="54"/>
    </location>
</feature>
<comment type="similarity">
    <text evidence="3">Belongs to the glycosyltransferase 29 family.</text>
</comment>
<keyword evidence="20" id="KW-1185">Reference proteome</keyword>
<dbReference type="GO" id="GO:0001665">
    <property type="term" value="F:alpha-N-acetylgalactosaminide alpha-2,6-sialyltransferase activity"/>
    <property type="evidence" value="ECO:0007669"/>
    <property type="project" value="UniProtKB-EC"/>
</dbReference>
<evidence type="ECO:0000256" key="19">
    <source>
        <dbReference type="SAM" id="SignalP"/>
    </source>
</evidence>
<sequence length="368" mass="41918">MMRLSSTKWAFPLLGLLSVIFVYGLHMSLTSNSGDVSEGSDDVADKSLTSAGRRNETTEASCSLRKTVRTDSLLAAHFSFSVPVFQWKESFSEQAWDYLKERALPYGWKGVSVDDLKFILSHLNSSDLLPRRSPHRCVRCAVVGNGGILRGSKQGKNIDSHDFVFRVNGAVTKGFEDDVGERTSVYVFSTNSMKNSLKSYFKSGFTKVPQSPEVKYIFIPADIRDFLMIKAAVLNETVSSGFDKGDRPWKYFGHKPPDSFKILHPDFISNITHSLLRSKRLNNPKTRNVYMPSSGAMMLLTALHTCDQVSAFGFITRNYADFSDHYYDLVKRRLVFYANHDLKLEGELWDELHRRRVMKLYQRQLTEE</sequence>
<keyword evidence="6" id="KW-0812">Transmembrane</keyword>
<keyword evidence="4" id="KW-0328">Glycosyltransferase</keyword>
<gene>
    <name evidence="21" type="primary">st6galnac2</name>
</gene>
<evidence type="ECO:0000256" key="18">
    <source>
        <dbReference type="SAM" id="MobiDB-lite"/>
    </source>
</evidence>
<reference evidence="21" key="1">
    <citation type="submission" date="2025-08" db="UniProtKB">
        <authorList>
            <consortium name="RefSeq"/>
        </authorList>
    </citation>
    <scope>IDENTIFICATION</scope>
</reference>
<feature type="signal peptide" evidence="19">
    <location>
        <begin position="1"/>
        <end position="24"/>
    </location>
</feature>
<dbReference type="EC" id="2.4.3.3" evidence="14"/>
<evidence type="ECO:0000256" key="2">
    <source>
        <dbReference type="ARBA" id="ARBA00004922"/>
    </source>
</evidence>
<dbReference type="PANTHER" id="PTHR45941">
    <property type="entry name" value="ALPHA-N-ACETYLGALACTOSAMINIDE ALPHA-2,6-SIALYLTRANSFERASE 2-LIKE-RELATED"/>
    <property type="match status" value="1"/>
</dbReference>
<proteinExistence type="inferred from homology"/>
<evidence type="ECO:0000313" key="20">
    <source>
        <dbReference type="Proteomes" id="UP000515150"/>
    </source>
</evidence>
<evidence type="ECO:0000256" key="8">
    <source>
        <dbReference type="ARBA" id="ARBA00022989"/>
    </source>
</evidence>
<evidence type="ECO:0000256" key="13">
    <source>
        <dbReference type="ARBA" id="ARBA00036348"/>
    </source>
</evidence>
<dbReference type="Proteomes" id="UP000515150">
    <property type="component" value="Chromosome 8"/>
</dbReference>
<keyword evidence="12" id="KW-0325">Glycoprotein</keyword>
<dbReference type="Pfam" id="PF00777">
    <property type="entry name" value="Glyco_transf_29"/>
    <property type="match status" value="1"/>
</dbReference>
<keyword evidence="10" id="KW-0472">Membrane</keyword>
<evidence type="ECO:0000256" key="15">
    <source>
        <dbReference type="ARBA" id="ARBA00050664"/>
    </source>
</evidence>
<evidence type="ECO:0000256" key="11">
    <source>
        <dbReference type="ARBA" id="ARBA00023157"/>
    </source>
</evidence>
<comment type="catalytic activity">
    <reaction evidence="15">
        <text>a 3-O-[N-acetyl-alpha-neuraminyl-(2-&gt;3)-beta-D-galactosyl-(1-&gt;3)-N-acetyl-alpha-D-galactosaminyl]-L-threonyl-[protein] + CMP-N-acetyl-beta-neuraminate = a 3-O-{alpha-Neu5Ac-(2-&gt;3)-beta-D-Gal-(1-&gt;3)-[alpha-Neu5Ac-(2-&gt;6)]-alpha-D-GalNAc}-L-threonyl-[protein] + CMP + H(+)</text>
        <dbReference type="Rhea" id="RHEA:81659"/>
        <dbReference type="Rhea" id="RHEA-COMP:14417"/>
        <dbReference type="Rhea" id="RHEA-COMP:16763"/>
        <dbReference type="ChEBI" id="CHEBI:15378"/>
        <dbReference type="ChEBI" id="CHEBI:57812"/>
        <dbReference type="ChEBI" id="CHEBI:60377"/>
        <dbReference type="ChEBI" id="CHEBI:139598"/>
        <dbReference type="ChEBI" id="CHEBI:156398"/>
    </reaction>
    <physiologicalReaction direction="left-to-right" evidence="15">
        <dbReference type="Rhea" id="RHEA:81660"/>
    </physiologicalReaction>
</comment>
<dbReference type="GO" id="GO:0000139">
    <property type="term" value="C:Golgi membrane"/>
    <property type="evidence" value="ECO:0007669"/>
    <property type="project" value="UniProtKB-SubCell"/>
</dbReference>
<organism evidence="20 21">
    <name type="scientific">Betta splendens</name>
    <name type="common">Siamese fighting fish</name>
    <dbReference type="NCBI Taxonomy" id="158456"/>
    <lineage>
        <taxon>Eukaryota</taxon>
        <taxon>Metazoa</taxon>
        <taxon>Chordata</taxon>
        <taxon>Craniata</taxon>
        <taxon>Vertebrata</taxon>
        <taxon>Euteleostomi</taxon>
        <taxon>Actinopterygii</taxon>
        <taxon>Neopterygii</taxon>
        <taxon>Teleostei</taxon>
        <taxon>Neoteleostei</taxon>
        <taxon>Acanthomorphata</taxon>
        <taxon>Anabantaria</taxon>
        <taxon>Anabantiformes</taxon>
        <taxon>Anabantoidei</taxon>
        <taxon>Osphronemidae</taxon>
        <taxon>Betta</taxon>
    </lineage>
</organism>
<evidence type="ECO:0000313" key="21">
    <source>
        <dbReference type="RefSeq" id="XP_029015824.1"/>
    </source>
</evidence>
<dbReference type="Gene3D" id="3.90.1480.20">
    <property type="entry name" value="Glycosyl transferase family 29"/>
    <property type="match status" value="1"/>
</dbReference>
<dbReference type="InParanoid" id="A0A6P7NDF4"/>
<comment type="pathway">
    <text evidence="2">Protein modification; protein glycosylation.</text>
</comment>
<evidence type="ECO:0000256" key="16">
    <source>
        <dbReference type="ARBA" id="ARBA00052285"/>
    </source>
</evidence>
<name>A0A6P7NDF4_BETSP</name>
<keyword evidence="8" id="KW-1133">Transmembrane helix</keyword>
<keyword evidence="5" id="KW-0808">Transferase</keyword>
<feature type="disulfide bond" evidence="17">
    <location>
        <begin position="140"/>
        <end position="306"/>
    </location>
</feature>
<evidence type="ECO:0000256" key="7">
    <source>
        <dbReference type="ARBA" id="ARBA00022968"/>
    </source>
</evidence>
<accession>A0A6P7NDF4</accession>
<dbReference type="InterPro" id="IPR001675">
    <property type="entry name" value="Glyco_trans_29"/>
</dbReference>
<dbReference type="InterPro" id="IPR038578">
    <property type="entry name" value="GT29-like_sf"/>
</dbReference>
<dbReference type="PANTHER" id="PTHR45941:SF5">
    <property type="entry name" value="ALPHA-N-ACETYLGALACTOSAMINIDE ALPHA-2,6-SIALYLTRANSFERASE 2"/>
    <property type="match status" value="1"/>
</dbReference>
<evidence type="ECO:0000256" key="3">
    <source>
        <dbReference type="ARBA" id="ARBA00006003"/>
    </source>
</evidence>
<dbReference type="AlphaFoldDB" id="A0A6P7NDF4"/>
<evidence type="ECO:0000256" key="1">
    <source>
        <dbReference type="ARBA" id="ARBA00004323"/>
    </source>
</evidence>
<evidence type="ECO:0000256" key="5">
    <source>
        <dbReference type="ARBA" id="ARBA00022679"/>
    </source>
</evidence>
<keyword evidence="11" id="KW-1015">Disulfide bond</keyword>
<evidence type="ECO:0000256" key="9">
    <source>
        <dbReference type="ARBA" id="ARBA00023034"/>
    </source>
</evidence>
<evidence type="ECO:0000256" key="12">
    <source>
        <dbReference type="ARBA" id="ARBA00023180"/>
    </source>
</evidence>